<dbReference type="Gene3D" id="3.30.70.1280">
    <property type="entry name" value="SP0830-like domains"/>
    <property type="match status" value="1"/>
</dbReference>
<sequence length="179" mass="19523">MATLAAFLRGINVSGRNKIPMPRLRELVTGLGYGSVRTHLQTGNVVFDAGRTSPADAERAIEECLLKELDLDVPVLARTPEELAAIAAADPFGERANDPARYVVNFLSAAPDLELLGQLDPARFAPDEFAPGVREIYVWCPNGIGRTKLLHSLWEKRLGVTATARNWNTLTAMLDLTAE</sequence>
<dbReference type="RefSeq" id="WP_149853302.1">
    <property type="nucleotide sequence ID" value="NZ_VUOB01000061.1"/>
</dbReference>
<gene>
    <name evidence="1" type="ORF">F0L68_30470</name>
</gene>
<dbReference type="PIRSF" id="PIRSF008502">
    <property type="entry name" value="UCP008502"/>
    <property type="match status" value="1"/>
</dbReference>
<dbReference type="PANTHER" id="PTHR36439:SF1">
    <property type="entry name" value="DUF1697 DOMAIN-CONTAINING PROTEIN"/>
    <property type="match status" value="1"/>
</dbReference>
<organism evidence="1 2">
    <name type="scientific">Solihabitans fulvus</name>
    <dbReference type="NCBI Taxonomy" id="1892852"/>
    <lineage>
        <taxon>Bacteria</taxon>
        <taxon>Bacillati</taxon>
        <taxon>Actinomycetota</taxon>
        <taxon>Actinomycetes</taxon>
        <taxon>Pseudonocardiales</taxon>
        <taxon>Pseudonocardiaceae</taxon>
        <taxon>Solihabitans</taxon>
    </lineage>
</organism>
<dbReference type="OrthoDB" id="9806494at2"/>
<keyword evidence="2" id="KW-1185">Reference proteome</keyword>
<dbReference type="InterPro" id="IPR012545">
    <property type="entry name" value="DUF1697"/>
</dbReference>
<dbReference type="PANTHER" id="PTHR36439">
    <property type="entry name" value="BLL4334 PROTEIN"/>
    <property type="match status" value="1"/>
</dbReference>
<dbReference type="Pfam" id="PF08002">
    <property type="entry name" value="DUF1697"/>
    <property type="match status" value="1"/>
</dbReference>
<dbReference type="EMBL" id="VUOB01000061">
    <property type="protein sequence ID" value="KAA2254506.1"/>
    <property type="molecule type" value="Genomic_DNA"/>
</dbReference>
<reference evidence="1 2" key="1">
    <citation type="submission" date="2019-09" db="EMBL/GenBank/DDBJ databases">
        <title>Goodfellowia gen. nov., a new genus of the Pseudonocardineae related to Actinoalloteichus, containing Goodfellowia coeruleoviolacea gen. nov., comb. nov. gen. nov., comb. nov.</title>
        <authorList>
            <person name="Labeda D."/>
        </authorList>
    </citation>
    <scope>NUCLEOTIDE SEQUENCE [LARGE SCALE GENOMIC DNA]</scope>
    <source>
        <strain evidence="1 2">AN110305</strain>
    </source>
</reference>
<dbReference type="SUPFAM" id="SSF160379">
    <property type="entry name" value="SP0830-like"/>
    <property type="match status" value="1"/>
</dbReference>
<name>A0A5B2WVP7_9PSEU</name>
<proteinExistence type="predicted"/>
<evidence type="ECO:0000313" key="2">
    <source>
        <dbReference type="Proteomes" id="UP000323454"/>
    </source>
</evidence>
<evidence type="ECO:0000313" key="1">
    <source>
        <dbReference type="EMBL" id="KAA2254506.1"/>
    </source>
</evidence>
<dbReference type="Proteomes" id="UP000323454">
    <property type="component" value="Unassembled WGS sequence"/>
</dbReference>
<accession>A0A5B2WVP7</accession>
<reference evidence="1 2" key="2">
    <citation type="submission" date="2019-09" db="EMBL/GenBank/DDBJ databases">
        <authorList>
            <person name="Jin C."/>
        </authorList>
    </citation>
    <scope>NUCLEOTIDE SEQUENCE [LARGE SCALE GENOMIC DNA]</scope>
    <source>
        <strain evidence="1 2">AN110305</strain>
    </source>
</reference>
<protein>
    <submittedName>
        <fullName evidence="1">DUF1697 domain-containing protein</fullName>
    </submittedName>
</protein>
<comment type="caution">
    <text evidence="1">The sequence shown here is derived from an EMBL/GenBank/DDBJ whole genome shotgun (WGS) entry which is preliminary data.</text>
</comment>
<dbReference type="AlphaFoldDB" id="A0A5B2WVP7"/>